<dbReference type="eggNOG" id="COG0212">
    <property type="taxonomic scope" value="Bacteria"/>
</dbReference>
<dbReference type="GO" id="GO:0035999">
    <property type="term" value="P:tetrahydrofolate interconversion"/>
    <property type="evidence" value="ECO:0007669"/>
    <property type="project" value="TreeGrafter"/>
</dbReference>
<dbReference type="NCBIfam" id="TIGR02727">
    <property type="entry name" value="MTHFS_bact"/>
    <property type="match status" value="1"/>
</dbReference>
<dbReference type="RefSeq" id="WP_011564302.1">
    <property type="nucleotide sequence ID" value="NC_008148.1"/>
</dbReference>
<dbReference type="PANTHER" id="PTHR23407">
    <property type="entry name" value="ATPASE INHIBITOR/5-FORMYLTETRAHYDROFOLATE CYCLO-LIGASE"/>
    <property type="match status" value="1"/>
</dbReference>
<dbReference type="Gene3D" id="3.40.50.10420">
    <property type="entry name" value="NagB/RpiA/CoA transferase-like"/>
    <property type="match status" value="1"/>
</dbReference>
<keyword evidence="2 4" id="KW-0547">Nucleotide-binding</keyword>
<name>Q1AWE3_RUBXD</name>
<dbReference type="GO" id="GO:0030272">
    <property type="term" value="F:5-formyltetrahydrofolate cyclo-ligase activity"/>
    <property type="evidence" value="ECO:0007669"/>
    <property type="project" value="UniProtKB-EC"/>
</dbReference>
<evidence type="ECO:0000313" key="6">
    <source>
        <dbReference type="EMBL" id="ABG04285.1"/>
    </source>
</evidence>
<keyword evidence="5" id="KW-0479">Metal-binding</keyword>
<dbReference type="KEGG" id="rxy:Rxyl_1321"/>
<keyword evidence="7" id="KW-1185">Reference proteome</keyword>
<evidence type="ECO:0000256" key="3">
    <source>
        <dbReference type="ARBA" id="ARBA00022840"/>
    </source>
</evidence>
<feature type="binding site" evidence="4">
    <location>
        <begin position="138"/>
        <end position="146"/>
    </location>
    <ligand>
        <name>ATP</name>
        <dbReference type="ChEBI" id="CHEBI:30616"/>
    </ligand>
</feature>
<dbReference type="InterPro" id="IPR037171">
    <property type="entry name" value="NagB/RpiA_transferase-like"/>
</dbReference>
<dbReference type="InterPro" id="IPR024185">
    <property type="entry name" value="FTHF_cligase-like_sf"/>
</dbReference>
<dbReference type="GO" id="GO:0046872">
    <property type="term" value="F:metal ion binding"/>
    <property type="evidence" value="ECO:0007669"/>
    <property type="project" value="UniProtKB-KW"/>
</dbReference>
<evidence type="ECO:0000313" key="7">
    <source>
        <dbReference type="Proteomes" id="UP000006637"/>
    </source>
</evidence>
<comment type="similarity">
    <text evidence="1 5">Belongs to the 5-formyltetrahydrofolate cyclo-ligase family.</text>
</comment>
<keyword evidence="5" id="KW-0460">Magnesium</keyword>
<dbReference type="Pfam" id="PF01812">
    <property type="entry name" value="5-FTHF_cyc-lig"/>
    <property type="match status" value="1"/>
</dbReference>
<keyword evidence="6" id="KW-0436">Ligase</keyword>
<dbReference type="PIRSF" id="PIRSF006806">
    <property type="entry name" value="FTHF_cligase"/>
    <property type="match status" value="1"/>
</dbReference>
<dbReference type="PANTHER" id="PTHR23407:SF1">
    <property type="entry name" value="5-FORMYLTETRAHYDROFOLATE CYCLO-LIGASE"/>
    <property type="match status" value="1"/>
</dbReference>
<keyword evidence="3 4" id="KW-0067">ATP-binding</keyword>
<evidence type="ECO:0000256" key="4">
    <source>
        <dbReference type="PIRSR" id="PIRSR006806-1"/>
    </source>
</evidence>
<dbReference type="STRING" id="266117.Rxyl_1321"/>
<gene>
    <name evidence="6" type="ordered locus">Rxyl_1321</name>
</gene>
<dbReference type="EMBL" id="CP000386">
    <property type="protein sequence ID" value="ABG04285.1"/>
    <property type="molecule type" value="Genomic_DNA"/>
</dbReference>
<dbReference type="InterPro" id="IPR002698">
    <property type="entry name" value="FTHF_cligase"/>
</dbReference>
<evidence type="ECO:0000256" key="1">
    <source>
        <dbReference type="ARBA" id="ARBA00010638"/>
    </source>
</evidence>
<comment type="cofactor">
    <cofactor evidence="5">
        <name>Mg(2+)</name>
        <dbReference type="ChEBI" id="CHEBI:18420"/>
    </cofactor>
</comment>
<evidence type="ECO:0000256" key="5">
    <source>
        <dbReference type="RuleBase" id="RU361279"/>
    </source>
</evidence>
<dbReference type="GO" id="GO:0009396">
    <property type="term" value="P:folic acid-containing compound biosynthetic process"/>
    <property type="evidence" value="ECO:0007669"/>
    <property type="project" value="TreeGrafter"/>
</dbReference>
<dbReference type="SUPFAM" id="SSF100950">
    <property type="entry name" value="NagB/RpiA/CoA transferase-like"/>
    <property type="match status" value="1"/>
</dbReference>
<organism evidence="6 7">
    <name type="scientific">Rubrobacter xylanophilus (strain DSM 9941 / JCM 11954 / NBRC 16129 / PRD-1)</name>
    <dbReference type="NCBI Taxonomy" id="266117"/>
    <lineage>
        <taxon>Bacteria</taxon>
        <taxon>Bacillati</taxon>
        <taxon>Actinomycetota</taxon>
        <taxon>Rubrobacteria</taxon>
        <taxon>Rubrobacterales</taxon>
        <taxon>Rubrobacteraceae</taxon>
        <taxon>Rubrobacter</taxon>
    </lineage>
</organism>
<reference evidence="6 7" key="1">
    <citation type="submission" date="2006-06" db="EMBL/GenBank/DDBJ databases">
        <title>Complete sequence of Rubrobacter xylanophilus DSM 9941.</title>
        <authorList>
            <consortium name="US DOE Joint Genome Institute"/>
            <person name="Copeland A."/>
            <person name="Lucas S."/>
            <person name="Lapidus A."/>
            <person name="Barry K."/>
            <person name="Detter J.C."/>
            <person name="Glavina del Rio T."/>
            <person name="Hammon N."/>
            <person name="Israni S."/>
            <person name="Dalin E."/>
            <person name="Tice H."/>
            <person name="Pitluck S."/>
            <person name="Munk A.C."/>
            <person name="Brettin T."/>
            <person name="Bruce D."/>
            <person name="Han C."/>
            <person name="Tapia R."/>
            <person name="Gilna P."/>
            <person name="Schmutz J."/>
            <person name="Larimer F."/>
            <person name="Land M."/>
            <person name="Hauser L."/>
            <person name="Kyrpides N."/>
            <person name="Lykidis A."/>
            <person name="da Costa M.S."/>
            <person name="Rainey F.A."/>
            <person name="Empadinhas N."/>
            <person name="Jolivet E."/>
            <person name="Battista J.R."/>
            <person name="Richardson P."/>
        </authorList>
    </citation>
    <scope>NUCLEOTIDE SEQUENCE [LARGE SCALE GENOMIC DNA]</scope>
    <source>
        <strain evidence="7">DSM 9941 / NBRC 16129 / PRD-1</strain>
    </source>
</reference>
<sequence length="196" mass="21801">MAARAGKAEIREEALRRREALGGVLRRRLGEEVLGRVLGLGEYRAAGVVLAYAGVGSELDTAGFMREVLGGGRRLVLPRVDREARRLELYEVEDPERELVPGVWGIPEPNPERARRVGLEEVEFVLVPGVAFDRRGGRLGHGAGYYDRLLGGARRLPPLVAAAFEAQIVERVPMEPHDVPVDLVVTERGVWRRERR</sequence>
<dbReference type="Proteomes" id="UP000006637">
    <property type="component" value="Chromosome"/>
</dbReference>
<comment type="catalytic activity">
    <reaction evidence="5">
        <text>(6S)-5-formyl-5,6,7,8-tetrahydrofolate + ATP = (6R)-5,10-methenyltetrahydrofolate + ADP + phosphate</text>
        <dbReference type="Rhea" id="RHEA:10488"/>
        <dbReference type="ChEBI" id="CHEBI:30616"/>
        <dbReference type="ChEBI" id="CHEBI:43474"/>
        <dbReference type="ChEBI" id="CHEBI:57455"/>
        <dbReference type="ChEBI" id="CHEBI:57457"/>
        <dbReference type="ChEBI" id="CHEBI:456216"/>
        <dbReference type="EC" id="6.3.3.2"/>
    </reaction>
</comment>
<dbReference type="HOGENOM" id="CLU_066245_2_2_11"/>
<proteinExistence type="inferred from homology"/>
<feature type="binding site" evidence="4">
    <location>
        <begin position="7"/>
        <end position="11"/>
    </location>
    <ligand>
        <name>ATP</name>
        <dbReference type="ChEBI" id="CHEBI:30616"/>
    </ligand>
</feature>
<evidence type="ECO:0000256" key="2">
    <source>
        <dbReference type="ARBA" id="ARBA00022741"/>
    </source>
</evidence>
<dbReference type="PhylomeDB" id="Q1AWE3"/>
<feature type="binding site" evidence="4">
    <location>
        <position position="58"/>
    </location>
    <ligand>
        <name>substrate</name>
    </ligand>
</feature>
<dbReference type="AlphaFoldDB" id="Q1AWE3"/>
<dbReference type="EC" id="6.3.3.2" evidence="5"/>
<dbReference type="GO" id="GO:0005524">
    <property type="term" value="F:ATP binding"/>
    <property type="evidence" value="ECO:0007669"/>
    <property type="project" value="UniProtKB-KW"/>
</dbReference>
<protein>
    <recommendedName>
        <fullName evidence="5">5-formyltetrahydrofolate cyclo-ligase</fullName>
        <ecNumber evidence="5">6.3.3.2</ecNumber>
    </recommendedName>
</protein>
<accession>Q1AWE3</accession>